<organism evidence="5">
    <name type="scientific">Soboliphyme baturini</name>
    <dbReference type="NCBI Taxonomy" id="241478"/>
    <lineage>
        <taxon>Eukaryota</taxon>
        <taxon>Metazoa</taxon>
        <taxon>Ecdysozoa</taxon>
        <taxon>Nematoda</taxon>
        <taxon>Enoplea</taxon>
        <taxon>Dorylaimia</taxon>
        <taxon>Dioctophymatida</taxon>
        <taxon>Dioctophymatoidea</taxon>
        <taxon>Soboliphymatidae</taxon>
        <taxon>Soboliphyme</taxon>
    </lineage>
</organism>
<accession>A0A183J1J3</accession>
<dbReference type="AlphaFoldDB" id="A0A183J1J3"/>
<evidence type="ECO:0000313" key="3">
    <source>
        <dbReference type="EMBL" id="VDP25496.1"/>
    </source>
</evidence>
<feature type="chain" id="PRO_5043140333" evidence="1">
    <location>
        <begin position="23"/>
        <end position="178"/>
    </location>
</feature>
<dbReference type="InterPro" id="IPR008197">
    <property type="entry name" value="WAP_dom"/>
</dbReference>
<dbReference type="SUPFAM" id="SSF57256">
    <property type="entry name" value="Elafin-like"/>
    <property type="match status" value="1"/>
</dbReference>
<reference evidence="5" key="1">
    <citation type="submission" date="2016-06" db="UniProtKB">
        <authorList>
            <consortium name="WormBaseParasite"/>
        </authorList>
    </citation>
    <scope>IDENTIFICATION</scope>
</reference>
<dbReference type="InterPro" id="IPR036645">
    <property type="entry name" value="Elafin-like_sf"/>
</dbReference>
<keyword evidence="4" id="KW-1185">Reference proteome</keyword>
<dbReference type="Gene3D" id="4.10.75.10">
    <property type="entry name" value="Elafin-like"/>
    <property type="match status" value="1"/>
</dbReference>
<evidence type="ECO:0000313" key="4">
    <source>
        <dbReference type="Proteomes" id="UP000270296"/>
    </source>
</evidence>
<sequence length="178" mass="19774">MTCHPITLAVIFILLPFVPITGVLQDVESELQLLDKNLLDGCPFIPHAVYDKWPHGDECTASGKNMECGANKTCCETPVGYKCMYREGVRKPYCPLTVLFKSVSNETIALDECIVDYECSKFQICCHYRVVSICVSNYATSADVCPRGFNWTGLCQHTNECDSGSIETHCLNGHCCTK</sequence>
<feature type="domain" description="WAP" evidence="2">
    <location>
        <begin position="94"/>
        <end position="135"/>
    </location>
</feature>
<dbReference type="GO" id="GO:0030414">
    <property type="term" value="F:peptidase inhibitor activity"/>
    <property type="evidence" value="ECO:0007669"/>
    <property type="project" value="InterPro"/>
</dbReference>
<protein>
    <submittedName>
        <fullName evidence="5">WAP domain-containing protein</fullName>
    </submittedName>
</protein>
<evidence type="ECO:0000259" key="2">
    <source>
        <dbReference type="Pfam" id="PF00095"/>
    </source>
</evidence>
<dbReference type="Proteomes" id="UP000270296">
    <property type="component" value="Unassembled WGS sequence"/>
</dbReference>
<dbReference type="Pfam" id="PF00095">
    <property type="entry name" value="WAP"/>
    <property type="match status" value="1"/>
</dbReference>
<proteinExistence type="predicted"/>
<reference evidence="3 4" key="2">
    <citation type="submission" date="2018-11" db="EMBL/GenBank/DDBJ databases">
        <authorList>
            <consortium name="Pathogen Informatics"/>
        </authorList>
    </citation>
    <scope>NUCLEOTIDE SEQUENCE [LARGE SCALE GENOMIC DNA]</scope>
</reference>
<dbReference type="GO" id="GO:0005576">
    <property type="term" value="C:extracellular region"/>
    <property type="evidence" value="ECO:0007669"/>
    <property type="project" value="InterPro"/>
</dbReference>
<dbReference type="WBParaSite" id="SBAD_0001009101-mRNA-1">
    <property type="protein sequence ID" value="SBAD_0001009101-mRNA-1"/>
    <property type="gene ID" value="SBAD_0001009101"/>
</dbReference>
<name>A0A183J1J3_9BILA</name>
<evidence type="ECO:0000256" key="1">
    <source>
        <dbReference type="SAM" id="SignalP"/>
    </source>
</evidence>
<feature type="signal peptide" evidence="1">
    <location>
        <begin position="1"/>
        <end position="22"/>
    </location>
</feature>
<evidence type="ECO:0000313" key="5">
    <source>
        <dbReference type="WBParaSite" id="SBAD_0001009101-mRNA-1"/>
    </source>
</evidence>
<dbReference type="EMBL" id="UZAM01013102">
    <property type="protein sequence ID" value="VDP25496.1"/>
    <property type="molecule type" value="Genomic_DNA"/>
</dbReference>
<keyword evidence="1" id="KW-0732">Signal</keyword>
<gene>
    <name evidence="3" type="ORF">SBAD_LOCUS9741</name>
</gene>